<feature type="domain" description="SF4 helicase" evidence="13">
    <location>
        <begin position="176"/>
        <end position="442"/>
    </location>
</feature>
<evidence type="ECO:0000256" key="8">
    <source>
        <dbReference type="ARBA" id="ARBA00023125"/>
    </source>
</evidence>
<dbReference type="InterPro" id="IPR016136">
    <property type="entry name" value="DNA_helicase_N/primase_C"/>
</dbReference>
<dbReference type="Proteomes" id="UP000179242">
    <property type="component" value="Unassembled WGS sequence"/>
</dbReference>
<reference evidence="14 15" key="1">
    <citation type="journal article" date="2016" name="Nat. Commun.">
        <title>Thousands of microbial genomes shed light on interconnected biogeochemical processes in an aquifer system.</title>
        <authorList>
            <person name="Anantharaman K."/>
            <person name="Brown C.T."/>
            <person name="Hug L.A."/>
            <person name="Sharon I."/>
            <person name="Castelle C.J."/>
            <person name="Probst A.J."/>
            <person name="Thomas B.C."/>
            <person name="Singh A."/>
            <person name="Wilkins M.J."/>
            <person name="Karaoz U."/>
            <person name="Brodie E.L."/>
            <person name="Williams K.H."/>
            <person name="Hubbard S.S."/>
            <person name="Banfield J.F."/>
        </authorList>
    </citation>
    <scope>NUCLEOTIDE SEQUENCE [LARGE SCALE GENOMIC DNA]</scope>
</reference>
<evidence type="ECO:0000259" key="13">
    <source>
        <dbReference type="PROSITE" id="PS51199"/>
    </source>
</evidence>
<dbReference type="PROSITE" id="PS51199">
    <property type="entry name" value="SF4_HELICASE"/>
    <property type="match status" value="1"/>
</dbReference>
<dbReference type="InterPro" id="IPR007693">
    <property type="entry name" value="DNA_helicase_DnaB-like_N"/>
</dbReference>
<dbReference type="InterPro" id="IPR007692">
    <property type="entry name" value="DNA_helicase_DnaB"/>
</dbReference>
<dbReference type="SUPFAM" id="SSF48024">
    <property type="entry name" value="N-terminal domain of DnaB helicase"/>
    <property type="match status" value="1"/>
</dbReference>
<keyword evidence="4 12" id="KW-0547">Nucleotide-binding</keyword>
<dbReference type="FunFam" id="3.40.50.300:FF:000076">
    <property type="entry name" value="Replicative DNA helicase"/>
    <property type="match status" value="1"/>
</dbReference>
<dbReference type="PANTHER" id="PTHR30153">
    <property type="entry name" value="REPLICATIVE DNA HELICASE DNAB"/>
    <property type="match status" value="1"/>
</dbReference>
<dbReference type="GO" id="GO:0043139">
    <property type="term" value="F:5'-3' DNA helicase activity"/>
    <property type="evidence" value="ECO:0007669"/>
    <property type="project" value="UniProtKB-EC"/>
</dbReference>
<dbReference type="GO" id="GO:0005524">
    <property type="term" value="F:ATP binding"/>
    <property type="evidence" value="ECO:0007669"/>
    <property type="project" value="UniProtKB-UniRule"/>
</dbReference>
<keyword evidence="7 12" id="KW-0067">ATP-binding</keyword>
<dbReference type="NCBIfam" id="NF004384">
    <property type="entry name" value="PRK05748.1"/>
    <property type="match status" value="1"/>
</dbReference>
<dbReference type="GO" id="GO:0042802">
    <property type="term" value="F:identical protein binding"/>
    <property type="evidence" value="ECO:0007669"/>
    <property type="project" value="UniProtKB-ARBA"/>
</dbReference>
<dbReference type="GO" id="GO:1990077">
    <property type="term" value="C:primosome complex"/>
    <property type="evidence" value="ECO:0007669"/>
    <property type="project" value="UniProtKB-UniRule"/>
</dbReference>
<comment type="similarity">
    <text evidence="1 12">Belongs to the helicase family. DnaB subfamily.</text>
</comment>
<evidence type="ECO:0000256" key="1">
    <source>
        <dbReference type="ARBA" id="ARBA00008428"/>
    </source>
</evidence>
<dbReference type="SUPFAM" id="SSF52540">
    <property type="entry name" value="P-loop containing nucleoside triphosphate hydrolases"/>
    <property type="match status" value="1"/>
</dbReference>
<comment type="catalytic activity">
    <reaction evidence="10 12">
        <text>ATP + H2O = ADP + phosphate + H(+)</text>
        <dbReference type="Rhea" id="RHEA:13065"/>
        <dbReference type="ChEBI" id="CHEBI:15377"/>
        <dbReference type="ChEBI" id="CHEBI:15378"/>
        <dbReference type="ChEBI" id="CHEBI:30616"/>
        <dbReference type="ChEBI" id="CHEBI:43474"/>
        <dbReference type="ChEBI" id="CHEBI:456216"/>
        <dbReference type="EC" id="5.6.2.3"/>
    </reaction>
</comment>
<dbReference type="GO" id="GO:0006269">
    <property type="term" value="P:DNA replication, synthesis of primer"/>
    <property type="evidence" value="ECO:0007669"/>
    <property type="project" value="UniProtKB-UniRule"/>
</dbReference>
<dbReference type="EC" id="5.6.2.3" evidence="11 12"/>
<evidence type="ECO:0000256" key="9">
    <source>
        <dbReference type="ARBA" id="ARBA00023235"/>
    </source>
</evidence>
<evidence type="ECO:0000313" key="15">
    <source>
        <dbReference type="Proteomes" id="UP000179242"/>
    </source>
</evidence>
<dbReference type="Pfam" id="PF03796">
    <property type="entry name" value="DnaB_C"/>
    <property type="match status" value="1"/>
</dbReference>
<evidence type="ECO:0000256" key="10">
    <source>
        <dbReference type="ARBA" id="ARBA00048954"/>
    </source>
</evidence>
<dbReference type="AlphaFoldDB" id="A0A1F4U3S2"/>
<keyword evidence="8 12" id="KW-0238">DNA-binding</keyword>
<dbReference type="Gene3D" id="3.40.50.300">
    <property type="entry name" value="P-loop containing nucleotide triphosphate hydrolases"/>
    <property type="match status" value="1"/>
</dbReference>
<proteinExistence type="inferred from homology"/>
<dbReference type="GO" id="GO:0003677">
    <property type="term" value="F:DNA binding"/>
    <property type="evidence" value="ECO:0007669"/>
    <property type="project" value="UniProtKB-UniRule"/>
</dbReference>
<dbReference type="NCBIfam" id="TIGR00665">
    <property type="entry name" value="DnaB"/>
    <property type="match status" value="1"/>
</dbReference>
<evidence type="ECO:0000256" key="12">
    <source>
        <dbReference type="RuleBase" id="RU362085"/>
    </source>
</evidence>
<keyword evidence="9" id="KW-0413">Isomerase</keyword>
<evidence type="ECO:0000313" key="14">
    <source>
        <dbReference type="EMBL" id="OGC39562.1"/>
    </source>
</evidence>
<comment type="function">
    <text evidence="12">The main replicative DNA helicase, it participates in initiation and elongation during chromosome replication. Travels ahead of the DNA replisome, separating dsDNA into templates for DNA synthesis. A processive ATP-dependent 5'-3' DNA helicase it has DNA-dependent ATPase activity.</text>
</comment>
<evidence type="ECO:0000256" key="6">
    <source>
        <dbReference type="ARBA" id="ARBA00022806"/>
    </source>
</evidence>
<gene>
    <name evidence="14" type="ORF">A2438_08410</name>
</gene>
<keyword evidence="2 12" id="KW-0639">Primosome</keyword>
<sequence length="446" mass="50105">MPDERIPPQNVAAEQSVLGSMLIDKTAIVKGIEILKPDSFYRDAHSFIFEAILDLFERGEPVDLVTVSEMLRKNGRIDAVGGTVYVTDLINSVPTAANIEYYAKIVEEKAILRRLIEAGTFMVQEAFEEPENVELVLDRAEKTIFNIAMRKTREGFTKLDSVLKHVLDKIDSLYGKNQHITGVPTGFTDLDNITAGLQNADLIILAARPSVGKTAMALNMAQNMAIRFNIPVAIFSLEMSKEQLAQRMLCSEAEINALQLKTATLPDKGWKKLTKALSKLSEAPIFIDDSSSITAMEIRAKCRRLKMEKGLGLVMIDYMQLMQGRASRSDNRVQEISEIARSLKTLARELELPVIALSQLSRAVEQRPDRIPRLSDLRESGEIEQTADVVMFIHREDYYNPQSERGNIAEIIIAKQRNGPIGVVELVFRKDVTKFCNKEMRYEEVG</sequence>
<evidence type="ECO:0000256" key="7">
    <source>
        <dbReference type="ARBA" id="ARBA00022840"/>
    </source>
</evidence>
<evidence type="ECO:0000256" key="2">
    <source>
        <dbReference type="ARBA" id="ARBA00022515"/>
    </source>
</evidence>
<dbReference type="GO" id="GO:0016887">
    <property type="term" value="F:ATP hydrolysis activity"/>
    <property type="evidence" value="ECO:0007669"/>
    <property type="project" value="RHEA"/>
</dbReference>
<evidence type="ECO:0000256" key="4">
    <source>
        <dbReference type="ARBA" id="ARBA00022741"/>
    </source>
</evidence>
<dbReference type="FunFam" id="1.10.860.10:FF:000001">
    <property type="entry name" value="Replicative DNA helicase"/>
    <property type="match status" value="1"/>
</dbReference>
<protein>
    <recommendedName>
        <fullName evidence="11 12">Replicative DNA helicase</fullName>
        <ecNumber evidence="11 12">5.6.2.3</ecNumber>
    </recommendedName>
</protein>
<dbReference type="CDD" id="cd00984">
    <property type="entry name" value="DnaB_C"/>
    <property type="match status" value="1"/>
</dbReference>
<dbReference type="PANTHER" id="PTHR30153:SF2">
    <property type="entry name" value="REPLICATIVE DNA HELICASE"/>
    <property type="match status" value="1"/>
</dbReference>
<dbReference type="Pfam" id="PF00772">
    <property type="entry name" value="DnaB"/>
    <property type="match status" value="1"/>
</dbReference>
<evidence type="ECO:0000256" key="5">
    <source>
        <dbReference type="ARBA" id="ARBA00022801"/>
    </source>
</evidence>
<dbReference type="EMBL" id="MEUJ01000008">
    <property type="protein sequence ID" value="OGC39562.1"/>
    <property type="molecule type" value="Genomic_DNA"/>
</dbReference>
<dbReference type="GO" id="GO:0005829">
    <property type="term" value="C:cytosol"/>
    <property type="evidence" value="ECO:0007669"/>
    <property type="project" value="TreeGrafter"/>
</dbReference>
<dbReference type="InterPro" id="IPR036185">
    <property type="entry name" value="DNA_heli_DnaB-like_N_sf"/>
</dbReference>
<organism evidence="14 15">
    <name type="scientific">candidate division WOR-1 bacterium RIFOXYC2_FULL_46_14</name>
    <dbReference type="NCBI Taxonomy" id="1802587"/>
    <lineage>
        <taxon>Bacteria</taxon>
        <taxon>Bacillati</taxon>
        <taxon>Saganbacteria</taxon>
    </lineage>
</organism>
<dbReference type="Gene3D" id="1.10.860.10">
    <property type="entry name" value="DNAb Helicase, Chain A"/>
    <property type="match status" value="1"/>
</dbReference>
<keyword evidence="3 12" id="KW-0235">DNA replication</keyword>
<dbReference type="InterPro" id="IPR007694">
    <property type="entry name" value="DNA_helicase_DnaB-like_C"/>
</dbReference>
<comment type="caution">
    <text evidence="14">The sequence shown here is derived from an EMBL/GenBank/DDBJ whole genome shotgun (WGS) entry which is preliminary data.</text>
</comment>
<name>A0A1F4U3S2_UNCSA</name>
<dbReference type="InterPro" id="IPR027417">
    <property type="entry name" value="P-loop_NTPase"/>
</dbReference>
<accession>A0A1F4U3S2</accession>
<keyword evidence="6 12" id="KW-0347">Helicase</keyword>
<evidence type="ECO:0000256" key="3">
    <source>
        <dbReference type="ARBA" id="ARBA00022705"/>
    </source>
</evidence>
<evidence type="ECO:0000256" key="11">
    <source>
        <dbReference type="NCBIfam" id="TIGR00665"/>
    </source>
</evidence>
<keyword evidence="5 12" id="KW-0378">Hydrolase</keyword>